<feature type="coiled-coil region" evidence="1">
    <location>
        <begin position="36"/>
        <end position="70"/>
    </location>
</feature>
<dbReference type="InParanoid" id="A0A167J4V5"/>
<evidence type="ECO:0000256" key="1">
    <source>
        <dbReference type="SAM" id="Coils"/>
    </source>
</evidence>
<evidence type="ECO:0000313" key="3">
    <source>
        <dbReference type="Proteomes" id="UP000077315"/>
    </source>
</evidence>
<reference evidence="3" key="1">
    <citation type="submission" date="2015-06" db="EMBL/GenBank/DDBJ databases">
        <title>Expansion of signal transduction pathways in fungi by whole-genome duplication.</title>
        <authorList>
            <consortium name="DOE Joint Genome Institute"/>
            <person name="Corrochano L.M."/>
            <person name="Kuo A."/>
            <person name="Marcet-Houben M."/>
            <person name="Polaino S."/>
            <person name="Salamov A."/>
            <person name="Villalobos J.M."/>
            <person name="Alvarez M.I."/>
            <person name="Avalos J."/>
            <person name="Benito E.P."/>
            <person name="Benoit I."/>
            <person name="Burger G."/>
            <person name="Camino L.P."/>
            <person name="Canovas D."/>
            <person name="Cerda-Olmedo E."/>
            <person name="Cheng J.-F."/>
            <person name="Dominguez A."/>
            <person name="Elias M."/>
            <person name="Eslava A.P."/>
            <person name="Glaser F."/>
            <person name="Grimwood J."/>
            <person name="Gutierrez G."/>
            <person name="Heitman J."/>
            <person name="Henrissat B."/>
            <person name="Iturriaga E.A."/>
            <person name="Lang B.F."/>
            <person name="Lavin J.L."/>
            <person name="Lee S."/>
            <person name="Li W."/>
            <person name="Lindquist E."/>
            <person name="Lopez-Garcia S."/>
            <person name="Luque E.M."/>
            <person name="Marcos A.T."/>
            <person name="Martin J."/>
            <person name="McCluskey K."/>
            <person name="Medina H.R."/>
            <person name="Miralles-Duran A."/>
            <person name="Miyazaki A."/>
            <person name="Munoz-Torres E."/>
            <person name="Oguiza J.A."/>
            <person name="Ohm R."/>
            <person name="Olmedo M."/>
            <person name="Orejas M."/>
            <person name="Ortiz-Castellanos L."/>
            <person name="Pisabarro A.G."/>
            <person name="Rodriguez-Romero J."/>
            <person name="Ruiz-Herrera J."/>
            <person name="Ruiz-Vazquez R."/>
            <person name="Sanz C."/>
            <person name="Schackwitz W."/>
            <person name="Schmutz J."/>
            <person name="Shahriari M."/>
            <person name="Shelest E."/>
            <person name="Silva-Franco F."/>
            <person name="Soanes D."/>
            <person name="Syed K."/>
            <person name="Tagua V.G."/>
            <person name="Talbot N.J."/>
            <person name="Thon M."/>
            <person name="De vries R.P."/>
            <person name="Wiebenga A."/>
            <person name="Yadav J.S."/>
            <person name="Braun E.L."/>
            <person name="Baker S."/>
            <person name="Garre V."/>
            <person name="Horwitz B."/>
            <person name="Torres-Martinez S."/>
            <person name="Idnurm A."/>
            <person name="Herrera-Estrella A."/>
            <person name="Gabaldon T."/>
            <person name="Grigoriev I.V."/>
        </authorList>
    </citation>
    <scope>NUCLEOTIDE SEQUENCE [LARGE SCALE GENOMIC DNA]</scope>
    <source>
        <strain evidence="3">NRRL 1555(-)</strain>
    </source>
</reference>
<sequence>MEGLKARKIYAEKVGSGLSQDLKERSESDEELQIILIKYSQEAKSRQRTKEEAEKEVDDLNRKLVKKDDLSSLILSITRLEVSDEENSACIRDRINLIKLFDEEFNLEASTPLEPDEDTSTLTRMFDMNNA</sequence>
<keyword evidence="1" id="KW-0175">Coiled coil</keyword>
<dbReference type="Proteomes" id="UP000077315">
    <property type="component" value="Unassembled WGS sequence"/>
</dbReference>
<accession>A0A167J4V5</accession>
<dbReference type="EMBL" id="KV441014">
    <property type="protein sequence ID" value="OAD65147.1"/>
    <property type="molecule type" value="Genomic_DNA"/>
</dbReference>
<dbReference type="GeneID" id="29002956"/>
<evidence type="ECO:0000313" key="2">
    <source>
        <dbReference type="EMBL" id="OAD65147.1"/>
    </source>
</evidence>
<dbReference type="VEuPathDB" id="FungiDB:PHYBLDRAFT_69074"/>
<proteinExistence type="predicted"/>
<protein>
    <submittedName>
        <fullName evidence="2">Uncharacterized protein</fullName>
    </submittedName>
</protein>
<keyword evidence="3" id="KW-1185">Reference proteome</keyword>
<gene>
    <name evidence="2" type="ORF">PHYBLDRAFT_69074</name>
</gene>
<name>A0A167J4V5_PHYB8</name>
<dbReference type="RefSeq" id="XP_018283187.1">
    <property type="nucleotide sequence ID" value="XM_018442050.1"/>
</dbReference>
<dbReference type="AlphaFoldDB" id="A0A167J4V5"/>
<organism evidence="2 3">
    <name type="scientific">Phycomyces blakesleeanus (strain ATCC 8743b / DSM 1359 / FGSC 10004 / NBRC 33097 / NRRL 1555)</name>
    <dbReference type="NCBI Taxonomy" id="763407"/>
    <lineage>
        <taxon>Eukaryota</taxon>
        <taxon>Fungi</taxon>
        <taxon>Fungi incertae sedis</taxon>
        <taxon>Mucoromycota</taxon>
        <taxon>Mucoromycotina</taxon>
        <taxon>Mucoromycetes</taxon>
        <taxon>Mucorales</taxon>
        <taxon>Phycomycetaceae</taxon>
        <taxon>Phycomyces</taxon>
    </lineage>
</organism>